<dbReference type="InterPro" id="IPR000436">
    <property type="entry name" value="Sushi_SCR_CCP_dom"/>
</dbReference>
<keyword evidence="4 6" id="KW-1015">Disulfide bond</keyword>
<sequence>MVWKLTFWLPFLWVPHLLLLPPCAGDCDPENLTDSGLNQMPEHTTQKSFPNGAVHTYKCMHGYRPFNDHRNATCRGTVWELDNARPLGCHGASCGAPGGRNGIDHGTFRSHVFTFPNKVAFDCERGYRLHSHDNQPVYSDYGIYCQSDGLWSEPPPKCLVVVCPQPAQVVHGDVDTSEGLNFRAVVHYSCNRLYRLVGPPSRQCQDNATWSGAEPTCEEVKCPTPVNPPGGVVVVTSMSVGANVTYRCLADGSTLVARCLPQGVWSRDAPRCPPVVPTQTSTGTPTTTTTTAAVTSPRIPTQTSTGTLTTTATTAPVTSPTFEPTKETTGDLPTVGEGSGMLALFSVLLVLSVAAMAGAILLLRFYCTAEASRGSDT</sequence>
<evidence type="ECO:0000259" key="10">
    <source>
        <dbReference type="PROSITE" id="PS50923"/>
    </source>
</evidence>
<dbReference type="Gene3D" id="2.10.70.10">
    <property type="entry name" value="Complement Module, domain 1"/>
    <property type="match status" value="4"/>
</dbReference>
<feature type="disulfide bond" evidence="6">
    <location>
        <begin position="190"/>
        <end position="217"/>
    </location>
</feature>
<keyword evidence="1 6" id="KW-0768">Sushi</keyword>
<evidence type="ECO:0000256" key="4">
    <source>
        <dbReference type="ARBA" id="ARBA00023157"/>
    </source>
</evidence>
<dbReference type="CDD" id="cd00033">
    <property type="entry name" value="CCP"/>
    <property type="match status" value="2"/>
</dbReference>
<dbReference type="SUPFAM" id="SSF57535">
    <property type="entry name" value="Complement control module/SCR domain"/>
    <property type="match status" value="3"/>
</dbReference>
<feature type="region of interest" description="Disordered" evidence="7">
    <location>
        <begin position="275"/>
        <end position="333"/>
    </location>
</feature>
<keyword evidence="2 9" id="KW-0732">Signal</keyword>
<evidence type="ECO:0000256" key="1">
    <source>
        <dbReference type="ARBA" id="ARBA00022659"/>
    </source>
</evidence>
<feature type="signal peptide" evidence="9">
    <location>
        <begin position="1"/>
        <end position="25"/>
    </location>
</feature>
<dbReference type="SMART" id="SM00032">
    <property type="entry name" value="CCP"/>
    <property type="match status" value="3"/>
</dbReference>
<dbReference type="Pfam" id="PF00084">
    <property type="entry name" value="Sushi"/>
    <property type="match status" value="4"/>
</dbReference>
<keyword evidence="5" id="KW-0325">Glycoprotein</keyword>
<feature type="domain" description="Sushi" evidence="10">
    <location>
        <begin position="220"/>
        <end position="274"/>
    </location>
</feature>
<accession>A0A4D5RQR4</accession>
<feature type="transmembrane region" description="Helical" evidence="8">
    <location>
        <begin position="341"/>
        <end position="363"/>
    </location>
</feature>
<dbReference type="VEuPathDB" id="VectorBase:ISCW021973"/>
<evidence type="ECO:0000256" key="2">
    <source>
        <dbReference type="ARBA" id="ARBA00022729"/>
    </source>
</evidence>
<feature type="chain" id="PRO_5020039732" evidence="9">
    <location>
        <begin position="26"/>
        <end position="377"/>
    </location>
</feature>
<evidence type="ECO:0000256" key="9">
    <source>
        <dbReference type="SAM" id="SignalP"/>
    </source>
</evidence>
<dbReference type="OrthoDB" id="6480633at2759"/>
<keyword evidence="8" id="KW-1133">Transmembrane helix</keyword>
<protein>
    <submittedName>
        <fullName evidence="11">Putative conserved secreted protein</fullName>
    </submittedName>
</protein>
<evidence type="ECO:0000256" key="6">
    <source>
        <dbReference type="PROSITE-ProRule" id="PRU00302"/>
    </source>
</evidence>
<feature type="domain" description="Sushi" evidence="10">
    <location>
        <begin position="161"/>
        <end position="219"/>
    </location>
</feature>
<feature type="compositionally biased region" description="Low complexity" evidence="7">
    <location>
        <begin position="277"/>
        <end position="321"/>
    </location>
</feature>
<keyword evidence="8" id="KW-0472">Membrane</keyword>
<evidence type="ECO:0000256" key="7">
    <source>
        <dbReference type="SAM" id="MobiDB-lite"/>
    </source>
</evidence>
<organism evidence="11">
    <name type="scientific">Ixodes scapularis</name>
    <name type="common">Black-legged tick</name>
    <name type="synonym">Deer tick</name>
    <dbReference type="NCBI Taxonomy" id="6945"/>
    <lineage>
        <taxon>Eukaryota</taxon>
        <taxon>Metazoa</taxon>
        <taxon>Ecdysozoa</taxon>
        <taxon>Arthropoda</taxon>
        <taxon>Chelicerata</taxon>
        <taxon>Arachnida</taxon>
        <taxon>Acari</taxon>
        <taxon>Parasitiformes</taxon>
        <taxon>Ixodida</taxon>
        <taxon>Ixodoidea</taxon>
        <taxon>Ixodidae</taxon>
        <taxon>Ixodinae</taxon>
        <taxon>Ixodes</taxon>
    </lineage>
</organism>
<dbReference type="AlphaFoldDB" id="A0A4D5RQR4"/>
<evidence type="ECO:0000313" key="11">
    <source>
        <dbReference type="EMBL" id="MOY38407.1"/>
    </source>
</evidence>
<evidence type="ECO:0000256" key="8">
    <source>
        <dbReference type="SAM" id="Phobius"/>
    </source>
</evidence>
<dbReference type="EMBL" id="GHJT01004436">
    <property type="protein sequence ID" value="MOY38407.1"/>
    <property type="molecule type" value="Transcribed_RNA"/>
</dbReference>
<dbReference type="PROSITE" id="PS50923">
    <property type="entry name" value="SUSHI"/>
    <property type="match status" value="3"/>
</dbReference>
<evidence type="ECO:0000256" key="3">
    <source>
        <dbReference type="ARBA" id="ARBA00022737"/>
    </source>
</evidence>
<feature type="domain" description="Sushi" evidence="10">
    <location>
        <begin position="92"/>
        <end position="160"/>
    </location>
</feature>
<dbReference type="VEuPathDB" id="VectorBase:ISCP_006143"/>
<name>A0A4D5RQR4_IXOSC</name>
<evidence type="ECO:0000256" key="5">
    <source>
        <dbReference type="ARBA" id="ARBA00023180"/>
    </source>
</evidence>
<reference evidence="11" key="1">
    <citation type="submission" date="2019-04" db="EMBL/GenBank/DDBJ databases">
        <title>An insight into the mialome of Ixodes scapularis.</title>
        <authorList>
            <person name="Ribeiro J.M."/>
            <person name="Mather T.N."/>
            <person name="Karim S."/>
        </authorList>
    </citation>
    <scope>NUCLEOTIDE SEQUENCE</scope>
</reference>
<keyword evidence="8" id="KW-0812">Transmembrane</keyword>
<dbReference type="PANTHER" id="PTHR46393:SF7">
    <property type="entry name" value="COMPLEMENT C2"/>
    <property type="match status" value="1"/>
</dbReference>
<proteinExistence type="predicted"/>
<dbReference type="VEuPathDB" id="VectorBase:ISCI021973"/>
<keyword evidence="3" id="KW-0677">Repeat</keyword>
<comment type="caution">
    <text evidence="6">Lacks conserved residue(s) required for the propagation of feature annotation.</text>
</comment>
<dbReference type="InterPro" id="IPR035976">
    <property type="entry name" value="Sushi/SCR/CCP_sf"/>
</dbReference>
<dbReference type="PANTHER" id="PTHR46393">
    <property type="entry name" value="SUSHI DOMAIN-CONTAINING PROTEIN"/>
    <property type="match status" value="1"/>
</dbReference>